<reference evidence="2 3" key="1">
    <citation type="journal article" date="2012" name="Science">
        <title>The Paleozoic origin of enzymatic lignin decomposition reconstructed from 31 fungal genomes.</title>
        <authorList>
            <person name="Floudas D."/>
            <person name="Binder M."/>
            <person name="Riley R."/>
            <person name="Barry K."/>
            <person name="Blanchette R.A."/>
            <person name="Henrissat B."/>
            <person name="Martinez A.T."/>
            <person name="Otillar R."/>
            <person name="Spatafora J.W."/>
            <person name="Yadav J.S."/>
            <person name="Aerts A."/>
            <person name="Benoit I."/>
            <person name="Boyd A."/>
            <person name="Carlson A."/>
            <person name="Copeland A."/>
            <person name="Coutinho P.M."/>
            <person name="de Vries R.P."/>
            <person name="Ferreira P."/>
            <person name="Findley K."/>
            <person name="Foster B."/>
            <person name="Gaskell J."/>
            <person name="Glotzer D."/>
            <person name="Gorecki P."/>
            <person name="Heitman J."/>
            <person name="Hesse C."/>
            <person name="Hori C."/>
            <person name="Igarashi K."/>
            <person name="Jurgens J.A."/>
            <person name="Kallen N."/>
            <person name="Kersten P."/>
            <person name="Kohler A."/>
            <person name="Kuees U."/>
            <person name="Kumar T.K.A."/>
            <person name="Kuo A."/>
            <person name="LaButti K."/>
            <person name="Larrondo L.F."/>
            <person name="Lindquist E."/>
            <person name="Ling A."/>
            <person name="Lombard V."/>
            <person name="Lucas S."/>
            <person name="Lundell T."/>
            <person name="Martin R."/>
            <person name="McLaughlin D.J."/>
            <person name="Morgenstern I."/>
            <person name="Morin E."/>
            <person name="Murat C."/>
            <person name="Nagy L.G."/>
            <person name="Nolan M."/>
            <person name="Ohm R.A."/>
            <person name="Patyshakuliyeva A."/>
            <person name="Rokas A."/>
            <person name="Ruiz-Duenas F.J."/>
            <person name="Sabat G."/>
            <person name="Salamov A."/>
            <person name="Samejima M."/>
            <person name="Schmutz J."/>
            <person name="Slot J.C."/>
            <person name="St John F."/>
            <person name="Stenlid J."/>
            <person name="Sun H."/>
            <person name="Sun S."/>
            <person name="Syed K."/>
            <person name="Tsang A."/>
            <person name="Wiebenga A."/>
            <person name="Young D."/>
            <person name="Pisabarro A."/>
            <person name="Eastwood D.C."/>
            <person name="Martin F."/>
            <person name="Cullen D."/>
            <person name="Grigoriev I.V."/>
            <person name="Hibbett D.S."/>
        </authorList>
    </citation>
    <scope>NUCLEOTIDE SEQUENCE [LARGE SCALE GENOMIC DNA]</scope>
    <source>
        <strain evidence="2 3">MD-104</strain>
    </source>
</reference>
<feature type="compositionally biased region" description="Low complexity" evidence="1">
    <location>
        <begin position="488"/>
        <end position="504"/>
    </location>
</feature>
<feature type="region of interest" description="Disordered" evidence="1">
    <location>
        <begin position="372"/>
        <end position="413"/>
    </location>
</feature>
<dbReference type="EMBL" id="KB467876">
    <property type="protein sequence ID" value="PCH36211.1"/>
    <property type="molecule type" value="Genomic_DNA"/>
</dbReference>
<protein>
    <submittedName>
        <fullName evidence="2">Uncharacterized protein</fullName>
    </submittedName>
</protein>
<dbReference type="OrthoDB" id="2646484at2759"/>
<feature type="compositionally biased region" description="Polar residues" evidence="1">
    <location>
        <begin position="548"/>
        <end position="557"/>
    </location>
</feature>
<gene>
    <name evidence="2" type="ORF">WOLCODRAFT_126852</name>
</gene>
<sequence length="699" mass="75702">MAGIVRTDSPIVSRRSGPALLDSSSSATIDLQEILASDSSPNLISLCPVLPSVSDDSLSFEEVPPFPADSKPGLYLTVFESPTLNSAAQRTLAYDSEVKTTVTIPTRPRLRVMLMEPIRVRQWAGNVSSSPPDLVPWQEGNLEDDTSRCFPVPPWTACGSQYPPELFQALYNSRRPGRIVPLVACARYKSPLSPTDNPWYKGLRNVAIDEEPGVPSNNSRSMEFAEKPLVPTIMVSSSTAILPISLESSQSLTRVPLAIRRGKKMPTPLTVDKPKEVVSASSYPDIPTPFLGSPSSSSPTFEYSQNPSAFSMGLEAMCNNLRSLCPDLRASRSGSSDTAGIQDQSNSCWRSLPSAQYSGSPSEDEWGFAKDLMDQYGDDKPPILEEPSTAQPVPATPQAGPVEPSGADADSFSWAMSPTLTNSIEQSATSPSIDDLKLLRRKTVIIETPTQQREPSSDSPDGGDLDDHAPIPFESPSDRPFSCSQCLQSTPPQSRPSSSASMRPVKGILKEKKSVRFSVIPSRHEYPSESHQDECAHQSLSEPARASMFSSPRSSPLRQAHSPKTPDSPGDLTAVETGPPSLPKHPALRAMARKPGRPVSPQTPTPTILLDQQRAPLRSLNARQSLPAKRNSKAVYAESARSRKSLEAGMPRRLMKAASASAVGMDAQQGPIGNVRRESVAQKSRMPVPFRTILTRFRA</sequence>
<dbReference type="OMA" id="LSAMCAD"/>
<dbReference type="AlphaFoldDB" id="A0A2H3J2K4"/>
<dbReference type="Proteomes" id="UP000218811">
    <property type="component" value="Unassembled WGS sequence"/>
</dbReference>
<feature type="region of interest" description="Disordered" evidence="1">
    <location>
        <begin position="1"/>
        <end position="22"/>
    </location>
</feature>
<organism evidence="2 3">
    <name type="scientific">Wolfiporia cocos (strain MD-104)</name>
    <name type="common">Brown rot fungus</name>
    <dbReference type="NCBI Taxonomy" id="742152"/>
    <lineage>
        <taxon>Eukaryota</taxon>
        <taxon>Fungi</taxon>
        <taxon>Dikarya</taxon>
        <taxon>Basidiomycota</taxon>
        <taxon>Agaricomycotina</taxon>
        <taxon>Agaricomycetes</taxon>
        <taxon>Polyporales</taxon>
        <taxon>Phaeolaceae</taxon>
        <taxon>Wolfiporia</taxon>
    </lineage>
</organism>
<accession>A0A2H3J2K4</accession>
<proteinExistence type="predicted"/>
<evidence type="ECO:0000313" key="3">
    <source>
        <dbReference type="Proteomes" id="UP000218811"/>
    </source>
</evidence>
<evidence type="ECO:0000256" key="1">
    <source>
        <dbReference type="SAM" id="MobiDB-lite"/>
    </source>
</evidence>
<evidence type="ECO:0000313" key="2">
    <source>
        <dbReference type="EMBL" id="PCH36211.1"/>
    </source>
</evidence>
<name>A0A2H3J2K4_WOLCO</name>
<keyword evidence="3" id="KW-1185">Reference proteome</keyword>
<feature type="compositionally biased region" description="Basic and acidic residues" evidence="1">
    <location>
        <begin position="372"/>
        <end position="383"/>
    </location>
</feature>
<feature type="region of interest" description="Disordered" evidence="1">
    <location>
        <begin position="445"/>
        <end position="640"/>
    </location>
</feature>
<feature type="region of interest" description="Disordered" evidence="1">
    <location>
        <begin position="280"/>
        <end position="302"/>
    </location>
</feature>
<feature type="compositionally biased region" description="Basic and acidic residues" evidence="1">
    <location>
        <begin position="522"/>
        <end position="536"/>
    </location>
</feature>